<evidence type="ECO:0000313" key="5">
    <source>
        <dbReference type="Proteomes" id="UP000183413"/>
    </source>
</evidence>
<dbReference type="STRING" id="1993.SAMN04489713_115128"/>
<dbReference type="SUPFAM" id="SSF53720">
    <property type="entry name" value="ALDH-like"/>
    <property type="match status" value="1"/>
</dbReference>
<feature type="region of interest" description="Disordered" evidence="2">
    <location>
        <begin position="1"/>
        <end position="21"/>
    </location>
</feature>
<sequence>MVNITRPPAQKVERGQNPRTGRVTCTVAVTPPDGVEAALGAASAASRAVGASSPATRARWLRAIADALEEPDAAADLIALADRETALGETRLAAELARTADQLRFYGDAAVEGSYLGVTIDRATPARPSLARVRVPLGPVAVFGASNFPLAFGVLGNDTASALAAGCPVVVKGHPAHPALSARLADLALSALERAGAPDGAFALVTGFDSGAMLVQSPHTAAVAFTGSQQGGQHLWRLANERDVVIPVFAEMGTVNPVVLTPAGAAGTAEVAAGFVRAFTGGAGQFCTKPGLLFAPSGSGFAAAAGRALERSAPQAWCLTEQIAASAAAGTDGLVEDGATVVARVAGPGRGWSVEAVLLSAPIGAVRPGNRLLEECFGPVALVVEYQDMAGLLSVLPRLQGTLAAAIMSGGEQDPDIPRLLDALTPLVGRVVVDGWPTGVATAWGQQHGGPWPATTAPASTSVGAAALDRFTRPVTYQGTPDMALPPPLRPDNPWSVPRRVDGALEMGRR</sequence>
<evidence type="ECO:0000313" key="4">
    <source>
        <dbReference type="EMBL" id="SFP58161.1"/>
    </source>
</evidence>
<dbReference type="eggNOG" id="COG1012">
    <property type="taxonomic scope" value="Bacteria"/>
</dbReference>
<dbReference type="InParanoid" id="A0A1I5RIQ1"/>
<evidence type="ECO:0000259" key="3">
    <source>
        <dbReference type="Pfam" id="PF00171"/>
    </source>
</evidence>
<reference evidence="4 5" key="1">
    <citation type="submission" date="2016-10" db="EMBL/GenBank/DDBJ databases">
        <authorList>
            <person name="de Groot N.N."/>
        </authorList>
    </citation>
    <scope>NUCLEOTIDE SEQUENCE [LARGE SCALE GENOMIC DNA]</scope>
    <source>
        <strain evidence="4 5">DSM 43067</strain>
    </source>
</reference>
<dbReference type="InterPro" id="IPR050740">
    <property type="entry name" value="Aldehyde_DH_Superfamily"/>
</dbReference>
<proteinExistence type="predicted"/>
<evidence type="ECO:0000256" key="2">
    <source>
        <dbReference type="SAM" id="MobiDB-lite"/>
    </source>
</evidence>
<feature type="domain" description="Aldehyde dehydrogenase" evidence="3">
    <location>
        <begin position="16"/>
        <end position="410"/>
    </location>
</feature>
<dbReference type="InterPro" id="IPR016161">
    <property type="entry name" value="Ald_DH/histidinol_DH"/>
</dbReference>
<keyword evidence="5" id="KW-1185">Reference proteome</keyword>
<dbReference type="PANTHER" id="PTHR43353:SF3">
    <property type="entry name" value="ALDEHYDE DEHYDROGENASE-RELATED"/>
    <property type="match status" value="1"/>
</dbReference>
<dbReference type="RefSeq" id="WP_075023584.1">
    <property type="nucleotide sequence ID" value="NZ_FOVH01000015.1"/>
</dbReference>
<dbReference type="PANTHER" id="PTHR43353">
    <property type="entry name" value="SUCCINATE-SEMIALDEHYDE DEHYDROGENASE, MITOCHONDRIAL"/>
    <property type="match status" value="1"/>
</dbReference>
<dbReference type="InterPro" id="IPR016162">
    <property type="entry name" value="Ald_DH_N"/>
</dbReference>
<dbReference type="GO" id="GO:0016620">
    <property type="term" value="F:oxidoreductase activity, acting on the aldehyde or oxo group of donors, NAD or NADP as acceptor"/>
    <property type="evidence" value="ECO:0007669"/>
    <property type="project" value="InterPro"/>
</dbReference>
<protein>
    <submittedName>
        <fullName evidence="4">NADP-dependent aldehyde dehydrogenase</fullName>
    </submittedName>
</protein>
<dbReference type="AlphaFoldDB" id="A0A1I5RIQ1"/>
<dbReference type="Gene3D" id="3.40.605.10">
    <property type="entry name" value="Aldehyde Dehydrogenase, Chain A, domain 1"/>
    <property type="match status" value="1"/>
</dbReference>
<evidence type="ECO:0000256" key="1">
    <source>
        <dbReference type="ARBA" id="ARBA00023002"/>
    </source>
</evidence>
<name>A0A1I5RIQ1_9ACTN</name>
<dbReference type="EMBL" id="FOVH01000015">
    <property type="protein sequence ID" value="SFP58161.1"/>
    <property type="molecule type" value="Genomic_DNA"/>
</dbReference>
<dbReference type="Proteomes" id="UP000183413">
    <property type="component" value="Unassembled WGS sequence"/>
</dbReference>
<dbReference type="Gene3D" id="3.40.309.10">
    <property type="entry name" value="Aldehyde Dehydrogenase, Chain A, domain 2"/>
    <property type="match status" value="1"/>
</dbReference>
<feature type="compositionally biased region" description="Basic and acidic residues" evidence="2">
    <location>
        <begin position="499"/>
        <end position="510"/>
    </location>
</feature>
<feature type="region of interest" description="Disordered" evidence="2">
    <location>
        <begin position="478"/>
        <end position="510"/>
    </location>
</feature>
<organism evidence="4 5">
    <name type="scientific">Actinomadura madurae</name>
    <dbReference type="NCBI Taxonomy" id="1993"/>
    <lineage>
        <taxon>Bacteria</taxon>
        <taxon>Bacillati</taxon>
        <taxon>Actinomycetota</taxon>
        <taxon>Actinomycetes</taxon>
        <taxon>Streptosporangiales</taxon>
        <taxon>Thermomonosporaceae</taxon>
        <taxon>Actinomadura</taxon>
    </lineage>
</organism>
<dbReference type="InterPro" id="IPR016163">
    <property type="entry name" value="Ald_DH_C"/>
</dbReference>
<dbReference type="InterPro" id="IPR015590">
    <property type="entry name" value="Aldehyde_DH_dom"/>
</dbReference>
<accession>A0A1I5RIQ1</accession>
<keyword evidence="1" id="KW-0560">Oxidoreductase</keyword>
<gene>
    <name evidence="4" type="ORF">SAMN04489713_115128</name>
</gene>
<dbReference type="Pfam" id="PF00171">
    <property type="entry name" value="Aldedh"/>
    <property type="match status" value="1"/>
</dbReference>